<keyword evidence="2" id="KW-1185">Reference proteome</keyword>
<evidence type="ECO:0000313" key="2">
    <source>
        <dbReference type="Proteomes" id="UP001056384"/>
    </source>
</evidence>
<proteinExistence type="predicted"/>
<evidence type="ECO:0000313" key="1">
    <source>
        <dbReference type="EMBL" id="USW56254.1"/>
    </source>
</evidence>
<dbReference type="Proteomes" id="UP001056384">
    <property type="component" value="Chromosome 8"/>
</dbReference>
<gene>
    <name evidence="1" type="ORF">Slin15195_G095730</name>
</gene>
<dbReference type="AlphaFoldDB" id="A0A9Q9AVL0"/>
<protein>
    <submittedName>
        <fullName evidence="1">Uncharacterized protein</fullName>
    </submittedName>
</protein>
<dbReference type="EMBL" id="CP099425">
    <property type="protein sequence ID" value="USW56254.1"/>
    <property type="molecule type" value="Genomic_DNA"/>
</dbReference>
<accession>A0A9Q9AVL0</accession>
<name>A0A9Q9AVL0_9PEZI</name>
<reference evidence="1" key="1">
    <citation type="submission" date="2022-06" db="EMBL/GenBank/DDBJ databases">
        <title>Complete genome sequences of two strains of the flax pathogen Septoria linicola.</title>
        <authorList>
            <person name="Lapalu N."/>
            <person name="Simon A."/>
            <person name="Demenou B."/>
            <person name="Paumier D."/>
            <person name="Guillot M.-P."/>
            <person name="Gout L."/>
            <person name="Valade R."/>
        </authorList>
    </citation>
    <scope>NUCLEOTIDE SEQUENCE</scope>
    <source>
        <strain evidence="1">SE15195</strain>
    </source>
</reference>
<organism evidence="1 2">
    <name type="scientific">Septoria linicola</name>
    <dbReference type="NCBI Taxonomy" id="215465"/>
    <lineage>
        <taxon>Eukaryota</taxon>
        <taxon>Fungi</taxon>
        <taxon>Dikarya</taxon>
        <taxon>Ascomycota</taxon>
        <taxon>Pezizomycotina</taxon>
        <taxon>Dothideomycetes</taxon>
        <taxon>Dothideomycetidae</taxon>
        <taxon>Mycosphaerellales</taxon>
        <taxon>Mycosphaerellaceae</taxon>
        <taxon>Septoria</taxon>
    </lineage>
</organism>
<sequence length="80" mass="8994">MAPVDVIRALLSSVGYLQTTRSTAKRESLSLIMQFFQIGARTPTCDKVKSALENQMLWQFAFAELQRHPTSIHHDEASTS</sequence>